<feature type="compositionally biased region" description="Pro residues" evidence="1">
    <location>
        <begin position="82"/>
        <end position="93"/>
    </location>
</feature>
<dbReference type="AlphaFoldDB" id="A0A402AXM0"/>
<dbReference type="Proteomes" id="UP000287188">
    <property type="component" value="Unassembled WGS sequence"/>
</dbReference>
<name>A0A402AXM0_9CHLR</name>
<protein>
    <submittedName>
        <fullName evidence="2">Uncharacterized protein</fullName>
    </submittedName>
</protein>
<evidence type="ECO:0000313" key="2">
    <source>
        <dbReference type="EMBL" id="GCE23837.1"/>
    </source>
</evidence>
<accession>A0A402AXM0</accession>
<organism evidence="2 3">
    <name type="scientific">Dictyobacter kobayashii</name>
    <dbReference type="NCBI Taxonomy" id="2014872"/>
    <lineage>
        <taxon>Bacteria</taxon>
        <taxon>Bacillati</taxon>
        <taxon>Chloroflexota</taxon>
        <taxon>Ktedonobacteria</taxon>
        <taxon>Ktedonobacterales</taxon>
        <taxon>Dictyobacteraceae</taxon>
        <taxon>Dictyobacter</taxon>
    </lineage>
</organism>
<evidence type="ECO:0000313" key="3">
    <source>
        <dbReference type="Proteomes" id="UP000287188"/>
    </source>
</evidence>
<proteinExistence type="predicted"/>
<gene>
    <name evidence="2" type="ORF">KDK_76370</name>
</gene>
<feature type="region of interest" description="Disordered" evidence="1">
    <location>
        <begin position="81"/>
        <end position="102"/>
    </location>
</feature>
<comment type="caution">
    <text evidence="2">The sequence shown here is derived from an EMBL/GenBank/DDBJ whole genome shotgun (WGS) entry which is preliminary data.</text>
</comment>
<dbReference type="EMBL" id="BIFS01000002">
    <property type="protein sequence ID" value="GCE23837.1"/>
    <property type="molecule type" value="Genomic_DNA"/>
</dbReference>
<keyword evidence="3" id="KW-1185">Reference proteome</keyword>
<evidence type="ECO:0000256" key="1">
    <source>
        <dbReference type="SAM" id="MobiDB-lite"/>
    </source>
</evidence>
<sequence>MFFSGACGAGLGVWWAVGGRGRPPPTTTPYRKEWRLYGLLVISLQFFDEHEKALTPVQGFFMFVQRIYIFQVWSVWSGLPQQPTPHTPNPAPQAPKRNMKKP</sequence>
<reference evidence="3" key="1">
    <citation type="submission" date="2018-12" db="EMBL/GenBank/DDBJ databases">
        <title>Tengunoibacter tsumagoiensis gen. nov., sp. nov., Dictyobacter kobayashii sp. nov., D. alpinus sp. nov., and D. joshuensis sp. nov. and description of Dictyobacteraceae fam. nov. within the order Ktedonobacterales isolated from Tengu-no-mugimeshi.</title>
        <authorList>
            <person name="Wang C.M."/>
            <person name="Zheng Y."/>
            <person name="Sakai Y."/>
            <person name="Toyoda A."/>
            <person name="Minakuchi Y."/>
            <person name="Abe K."/>
            <person name="Yokota A."/>
            <person name="Yabe S."/>
        </authorList>
    </citation>
    <scope>NUCLEOTIDE SEQUENCE [LARGE SCALE GENOMIC DNA]</scope>
    <source>
        <strain evidence="3">Uno11</strain>
    </source>
</reference>